<organism evidence="2 3">
    <name type="scientific">Phytohabitans maris</name>
    <dbReference type="NCBI Taxonomy" id="3071409"/>
    <lineage>
        <taxon>Bacteria</taxon>
        <taxon>Bacillati</taxon>
        <taxon>Actinomycetota</taxon>
        <taxon>Actinomycetes</taxon>
        <taxon>Micromonosporales</taxon>
        <taxon>Micromonosporaceae</taxon>
    </lineage>
</organism>
<dbReference type="Proteomes" id="UP001230908">
    <property type="component" value="Unassembled WGS sequence"/>
</dbReference>
<evidence type="ECO:0000313" key="2">
    <source>
        <dbReference type="EMBL" id="MDQ7910123.1"/>
    </source>
</evidence>
<name>A0ABU0ZSW3_9ACTN</name>
<dbReference type="InterPro" id="IPR003692">
    <property type="entry name" value="Hydantoinase_B"/>
</dbReference>
<comment type="caution">
    <text evidence="2">The sequence shown here is derived from an EMBL/GenBank/DDBJ whole genome shotgun (WGS) entry which is preliminary data.</text>
</comment>
<evidence type="ECO:0000259" key="1">
    <source>
        <dbReference type="Pfam" id="PF02538"/>
    </source>
</evidence>
<proteinExistence type="predicted"/>
<sequence>MTAGAELDATTLAVLRAALQQVATEMDTTLVRSAFSPVISEMDDRASGLYDAADGATIAQGPESMPIFVSGMGYAVGHTVRLLREGGRMSELRDGDVYIVNDPYAGGTHAPDVKLIAPYFVDGDLFCWLATSGHWLDVGGSLPGSVVPDATECYAEGLRIPPVLLYRAGKACPDVAALIFENIRSPRQQQADLEAMLNALRVGRRRLDVLVARFGAATITAAVTELRARAAGRMREIIAGLPDGEYTFEDHLDDDGAGGGPMLLRLALRIAGDTMTFDFTGSAPPARGPMNLGRDTTAAAAFIAIKHMFPDVPVNGGALEPITFVVGDHTFLNASRPAPVGGYLDCASRVITVVLGALGTCVPDRVPADWFGTSAVMSLAAVGRDGRPVAIPLPAAGGMGALPDDDGLVNAPPPHGTAKYPSVEMMERRFPVRFERIELTPDSAGDGQFRGGLGNTYQITSLDPSVSISLIGDRARFAPFGVYGGTAARTLTVHLDVAGRRERVDGGKVRHVRLGPGDAVTLCSPGGGGWGDPRRRHPAAIAADLGDGYITSARTRAVYDRRDPSDEG</sequence>
<dbReference type="Pfam" id="PF02538">
    <property type="entry name" value="Hydantoinase_B"/>
    <property type="match status" value="1"/>
</dbReference>
<dbReference type="EMBL" id="JAVHUY010000051">
    <property type="protein sequence ID" value="MDQ7910123.1"/>
    <property type="molecule type" value="Genomic_DNA"/>
</dbReference>
<reference evidence="2 3" key="1">
    <citation type="submission" date="2023-08" db="EMBL/GenBank/DDBJ databases">
        <title>Phytohabitans sansha sp. nov., isolated from marine sediment.</title>
        <authorList>
            <person name="Zhao Y."/>
            <person name="Yi K."/>
        </authorList>
    </citation>
    <scope>NUCLEOTIDE SEQUENCE [LARGE SCALE GENOMIC DNA]</scope>
    <source>
        <strain evidence="2 3">ZYX-F-186</strain>
    </source>
</reference>
<evidence type="ECO:0000313" key="3">
    <source>
        <dbReference type="Proteomes" id="UP001230908"/>
    </source>
</evidence>
<dbReference type="InterPro" id="IPR045079">
    <property type="entry name" value="Oxoprolinase-like"/>
</dbReference>
<keyword evidence="3" id="KW-1185">Reference proteome</keyword>
<gene>
    <name evidence="2" type="ORF">RB614_37075</name>
</gene>
<dbReference type="PANTHER" id="PTHR11365:SF23">
    <property type="entry name" value="HYPOTHETICAL 5-OXOPROLINASE (EUROFUNG)-RELATED"/>
    <property type="match status" value="1"/>
</dbReference>
<accession>A0ABU0ZSW3</accession>
<feature type="domain" description="Hydantoinase B/oxoprolinase" evidence="1">
    <location>
        <begin position="8"/>
        <end position="533"/>
    </location>
</feature>
<dbReference type="PANTHER" id="PTHR11365">
    <property type="entry name" value="5-OXOPROLINASE RELATED"/>
    <property type="match status" value="1"/>
</dbReference>
<protein>
    <submittedName>
        <fullName evidence="2">Hydantoinase B/oxoprolinase family protein</fullName>
    </submittedName>
</protein>
<dbReference type="RefSeq" id="WP_308717375.1">
    <property type="nucleotide sequence ID" value="NZ_JAVHUY010000051.1"/>
</dbReference>